<dbReference type="Proteomes" id="UP000245627">
    <property type="component" value="Unassembled WGS sequence"/>
</dbReference>
<comment type="caution">
    <text evidence="3">The sequence shown here is derived from an EMBL/GenBank/DDBJ whole genome shotgun (WGS) entry which is preliminary data.</text>
</comment>
<dbReference type="SUPFAM" id="SSF160574">
    <property type="entry name" value="BT0923-like"/>
    <property type="match status" value="1"/>
</dbReference>
<dbReference type="AlphaFoldDB" id="A0A2T8HM42"/>
<protein>
    <recommendedName>
        <fullName evidence="2">Putative beta-lactamase-inhibitor-like PepSY-like domain-containing protein</fullName>
    </recommendedName>
</protein>
<evidence type="ECO:0000313" key="3">
    <source>
        <dbReference type="EMBL" id="PVH26470.1"/>
    </source>
</evidence>
<keyword evidence="4" id="KW-1185">Reference proteome</keyword>
<evidence type="ECO:0000313" key="4">
    <source>
        <dbReference type="Proteomes" id="UP000245627"/>
    </source>
</evidence>
<sequence>MKNAVLNTLVLLTMAVAFLSCDKEETIQSADLPVAANTFLTTHFAKAKVSHVKKEKEGLSGREYTVYLSDGTEIVFDKNGDWTEVDGSNNTAIPETFILAPIVSYVNEKYPDAKIASIEKDRNEFDVELTNGFDLVFDANGTFKRMD</sequence>
<keyword evidence="1" id="KW-0732">Signal</keyword>
<proteinExistence type="predicted"/>
<reference evidence="3 4" key="1">
    <citation type="submission" date="2018-04" db="EMBL/GenBank/DDBJ databases">
        <title>Sphingobacterium cortibacter sp. nov.</title>
        <authorList>
            <person name="Li Y."/>
        </authorList>
    </citation>
    <scope>NUCLEOTIDE SEQUENCE [LARGE SCALE GENOMIC DNA]</scope>
    <source>
        <strain evidence="3 4">2c-3</strain>
    </source>
</reference>
<accession>A0A2T8HM42</accession>
<dbReference type="PROSITE" id="PS51257">
    <property type="entry name" value="PROKAR_LIPOPROTEIN"/>
    <property type="match status" value="1"/>
</dbReference>
<gene>
    <name evidence="3" type="ORF">DC487_02290</name>
</gene>
<evidence type="ECO:0000259" key="2">
    <source>
        <dbReference type="Pfam" id="PF11396"/>
    </source>
</evidence>
<dbReference type="InterPro" id="IPR021533">
    <property type="entry name" value="PepSY-like"/>
</dbReference>
<feature type="signal peptide" evidence="1">
    <location>
        <begin position="1"/>
        <end position="19"/>
    </location>
</feature>
<feature type="domain" description="Putative beta-lactamase-inhibitor-like PepSY-like" evidence="2">
    <location>
        <begin position="63"/>
        <end position="144"/>
    </location>
</feature>
<dbReference type="Pfam" id="PF11396">
    <property type="entry name" value="PepSY_like"/>
    <property type="match status" value="1"/>
</dbReference>
<dbReference type="OrthoDB" id="710080at2"/>
<dbReference type="EMBL" id="QDKG01000001">
    <property type="protein sequence ID" value="PVH26470.1"/>
    <property type="molecule type" value="Genomic_DNA"/>
</dbReference>
<evidence type="ECO:0000256" key="1">
    <source>
        <dbReference type="SAM" id="SignalP"/>
    </source>
</evidence>
<dbReference type="Gene3D" id="3.40.1420.30">
    <property type="match status" value="1"/>
</dbReference>
<organism evidence="3 4">
    <name type="scientific">Sphingobacterium corticibacter</name>
    <dbReference type="NCBI Taxonomy" id="2171749"/>
    <lineage>
        <taxon>Bacteria</taxon>
        <taxon>Pseudomonadati</taxon>
        <taxon>Bacteroidota</taxon>
        <taxon>Sphingobacteriia</taxon>
        <taxon>Sphingobacteriales</taxon>
        <taxon>Sphingobacteriaceae</taxon>
        <taxon>Sphingobacterium</taxon>
    </lineage>
</organism>
<feature type="chain" id="PRO_5015769480" description="Putative beta-lactamase-inhibitor-like PepSY-like domain-containing protein" evidence="1">
    <location>
        <begin position="20"/>
        <end position="147"/>
    </location>
</feature>
<name>A0A2T8HM42_9SPHI</name>